<evidence type="ECO:0000313" key="2">
    <source>
        <dbReference type="Proteomes" id="UP001219862"/>
    </source>
</evidence>
<keyword evidence="2" id="KW-1185">Reference proteome</keyword>
<sequence length="475" mass="51063">MKFATKFLLVLLSGVALLGVALAWACIAVLDVSPKQVWDEMGRRSPNELIRYADAALAPYEELHAIFRPVLLQLQQRVERPVVSVQLPQLGKGRQPARVGEGRVAASVGVNTADELRQALQQAHAGMVIELAPGTYRFQKSLKLGGPGSGLAPIVVRAAVPDTTRIEMNTVEGFLVDQPYWVFEDLTITGVCLRDSDCEHAFHVVGPADFFVLRNSVLENFNAPVKINGVDGRWPDHGLLSHNTLSNARPRKTSLPVVGVDLVGGNFWHIDDNLVRNFVKEQGDQVSYGLFVKGGGEGARIERNLVICSASEISRTGVRVGISFGGGGTGPAFCRADGCEHFEHSNGLAANNIVAHCNDVGLDVNHSTHILLAHNTLINTSGISLRGEGAQAQLYGNLFEGKVMLKNGSSLKREMNQAMQAEATFAAPDQLNLAWRKAPERVPSVPAVADDFCGKKRPAGTFPGALEGDAACSVE</sequence>
<proteinExistence type="predicted"/>
<dbReference type="EMBL" id="JAQQXS010000005">
    <property type="protein sequence ID" value="MDC8784976.1"/>
    <property type="molecule type" value="Genomic_DNA"/>
</dbReference>
<gene>
    <name evidence="1" type="ORF">PRZ01_07210</name>
</gene>
<dbReference type="InterPro" id="IPR011050">
    <property type="entry name" value="Pectin_lyase_fold/virulence"/>
</dbReference>
<organism evidence="1 2">
    <name type="scientific">Roseateles koreensis</name>
    <dbReference type="NCBI Taxonomy" id="2987526"/>
    <lineage>
        <taxon>Bacteria</taxon>
        <taxon>Pseudomonadati</taxon>
        <taxon>Pseudomonadota</taxon>
        <taxon>Betaproteobacteria</taxon>
        <taxon>Burkholderiales</taxon>
        <taxon>Sphaerotilaceae</taxon>
        <taxon>Roseateles</taxon>
    </lineage>
</organism>
<reference evidence="1 2" key="1">
    <citation type="submission" date="2022-10" db="EMBL/GenBank/DDBJ databases">
        <title>paucibacter sp. hw8 Genome sequencing.</title>
        <authorList>
            <person name="Park S."/>
        </authorList>
    </citation>
    <scope>NUCLEOTIDE SEQUENCE [LARGE SCALE GENOMIC DNA]</scope>
    <source>
        <strain evidence="2">hw8</strain>
    </source>
</reference>
<evidence type="ECO:0000313" key="1">
    <source>
        <dbReference type="EMBL" id="MDC8784976.1"/>
    </source>
</evidence>
<dbReference type="InterPro" id="IPR012334">
    <property type="entry name" value="Pectin_lyas_fold"/>
</dbReference>
<accession>A0ABT5KPY1</accession>
<comment type="caution">
    <text evidence="1">The sequence shown here is derived from an EMBL/GenBank/DDBJ whole genome shotgun (WGS) entry which is preliminary data.</text>
</comment>
<protein>
    <recommendedName>
        <fullName evidence="3">Right handed beta helix domain-containing protein</fullName>
    </recommendedName>
</protein>
<dbReference type="RefSeq" id="WP_273596093.1">
    <property type="nucleotide sequence ID" value="NZ_JAQQXS010000005.1"/>
</dbReference>
<dbReference type="Gene3D" id="2.160.20.10">
    <property type="entry name" value="Single-stranded right-handed beta-helix, Pectin lyase-like"/>
    <property type="match status" value="1"/>
</dbReference>
<dbReference type="SUPFAM" id="SSF51126">
    <property type="entry name" value="Pectin lyase-like"/>
    <property type="match status" value="1"/>
</dbReference>
<evidence type="ECO:0008006" key="3">
    <source>
        <dbReference type="Google" id="ProtNLM"/>
    </source>
</evidence>
<dbReference type="Proteomes" id="UP001219862">
    <property type="component" value="Unassembled WGS sequence"/>
</dbReference>
<name>A0ABT5KPY1_9BURK</name>